<protein>
    <submittedName>
        <fullName evidence="3">Uncharacterized protein</fullName>
    </submittedName>
</protein>
<dbReference type="Proteomes" id="UP000215914">
    <property type="component" value="Chromosome 3"/>
</dbReference>
<dbReference type="AlphaFoldDB" id="A0A251V9G8"/>
<reference evidence="2" key="3">
    <citation type="submission" date="2020-06" db="EMBL/GenBank/DDBJ databases">
        <title>Helianthus annuus Genome sequencing and assembly Release 2.</title>
        <authorList>
            <person name="Gouzy J."/>
            <person name="Langlade N."/>
            <person name="Munos S."/>
        </authorList>
    </citation>
    <scope>NUCLEOTIDE SEQUENCE</scope>
    <source>
        <tissue evidence="2">Leaves</tissue>
    </source>
</reference>
<keyword evidence="4" id="KW-1185">Reference proteome</keyword>
<evidence type="ECO:0000313" key="2">
    <source>
        <dbReference type="EMBL" id="KAF5813306.1"/>
    </source>
</evidence>
<reference evidence="3" key="2">
    <citation type="submission" date="2017-02" db="EMBL/GenBank/DDBJ databases">
        <title>Sunflower complete genome.</title>
        <authorList>
            <person name="Langlade N."/>
            <person name="Munos S."/>
        </authorList>
    </citation>
    <scope>NUCLEOTIDE SEQUENCE [LARGE SCALE GENOMIC DNA]</scope>
    <source>
        <tissue evidence="3">Leaves</tissue>
    </source>
</reference>
<name>A0A251V9G8_HELAN</name>
<accession>A0A251V9G8</accession>
<dbReference type="Gramene" id="mRNA:HanXRQr2_Chr03g0096751">
    <property type="protein sequence ID" value="mRNA:HanXRQr2_Chr03g0096751"/>
    <property type="gene ID" value="HanXRQr2_Chr03g0096751"/>
</dbReference>
<sequence>MSFPVSNCGDLSDHSGTALELNGKTHKRLSGLPVTTMNWQGAPTSPSAYTELQKVKVHTP</sequence>
<organism evidence="3 4">
    <name type="scientific">Helianthus annuus</name>
    <name type="common">Common sunflower</name>
    <dbReference type="NCBI Taxonomy" id="4232"/>
    <lineage>
        <taxon>Eukaryota</taxon>
        <taxon>Viridiplantae</taxon>
        <taxon>Streptophyta</taxon>
        <taxon>Embryophyta</taxon>
        <taxon>Tracheophyta</taxon>
        <taxon>Spermatophyta</taxon>
        <taxon>Magnoliopsida</taxon>
        <taxon>eudicotyledons</taxon>
        <taxon>Gunneridae</taxon>
        <taxon>Pentapetalae</taxon>
        <taxon>asterids</taxon>
        <taxon>campanulids</taxon>
        <taxon>Asterales</taxon>
        <taxon>Asteraceae</taxon>
        <taxon>Asteroideae</taxon>
        <taxon>Heliantheae alliance</taxon>
        <taxon>Heliantheae</taxon>
        <taxon>Helianthus</taxon>
    </lineage>
</organism>
<proteinExistence type="predicted"/>
<reference evidence="2 4" key="1">
    <citation type="journal article" date="2017" name="Nature">
        <title>The sunflower genome provides insights into oil metabolism, flowering and Asterid evolution.</title>
        <authorList>
            <person name="Badouin H."/>
            <person name="Gouzy J."/>
            <person name="Grassa C.J."/>
            <person name="Murat F."/>
            <person name="Staton S.E."/>
            <person name="Cottret L."/>
            <person name="Lelandais-Briere C."/>
            <person name="Owens G.L."/>
            <person name="Carrere S."/>
            <person name="Mayjonade B."/>
            <person name="Legrand L."/>
            <person name="Gill N."/>
            <person name="Kane N.C."/>
            <person name="Bowers J.E."/>
            <person name="Hubner S."/>
            <person name="Bellec A."/>
            <person name="Berard A."/>
            <person name="Berges H."/>
            <person name="Blanchet N."/>
            <person name="Boniface M.C."/>
            <person name="Brunel D."/>
            <person name="Catrice O."/>
            <person name="Chaidir N."/>
            <person name="Claudel C."/>
            <person name="Donnadieu C."/>
            <person name="Faraut T."/>
            <person name="Fievet G."/>
            <person name="Helmstetter N."/>
            <person name="King M."/>
            <person name="Knapp S.J."/>
            <person name="Lai Z."/>
            <person name="Le Paslier M.C."/>
            <person name="Lippi Y."/>
            <person name="Lorenzon L."/>
            <person name="Mandel J.R."/>
            <person name="Marage G."/>
            <person name="Marchand G."/>
            <person name="Marquand E."/>
            <person name="Bret-Mestries E."/>
            <person name="Morien E."/>
            <person name="Nambeesan S."/>
            <person name="Nguyen T."/>
            <person name="Pegot-Espagnet P."/>
            <person name="Pouilly N."/>
            <person name="Raftis F."/>
            <person name="Sallet E."/>
            <person name="Schiex T."/>
            <person name="Thomas J."/>
            <person name="Vandecasteele C."/>
            <person name="Vares D."/>
            <person name="Vear F."/>
            <person name="Vautrin S."/>
            <person name="Crespi M."/>
            <person name="Mangin B."/>
            <person name="Burke J.M."/>
            <person name="Salse J."/>
            <person name="Munos S."/>
            <person name="Vincourt P."/>
            <person name="Rieseberg L.H."/>
            <person name="Langlade N.B."/>
        </authorList>
    </citation>
    <scope>NUCLEOTIDE SEQUENCE [LARGE SCALE GENOMIC DNA]</scope>
    <source>
        <strain evidence="4">cv. SF193</strain>
        <tissue evidence="2">Leaves</tissue>
    </source>
</reference>
<feature type="compositionally biased region" description="Polar residues" evidence="1">
    <location>
        <begin position="38"/>
        <end position="50"/>
    </location>
</feature>
<dbReference type="EMBL" id="MNCJ02000318">
    <property type="protein sequence ID" value="KAF5813306.1"/>
    <property type="molecule type" value="Genomic_DNA"/>
</dbReference>
<feature type="region of interest" description="Disordered" evidence="1">
    <location>
        <begin position="38"/>
        <end position="60"/>
    </location>
</feature>
<dbReference type="InParanoid" id="A0A251V9G8"/>
<evidence type="ECO:0000313" key="3">
    <source>
        <dbReference type="EMBL" id="OTG32250.1"/>
    </source>
</evidence>
<evidence type="ECO:0000313" key="4">
    <source>
        <dbReference type="Proteomes" id="UP000215914"/>
    </source>
</evidence>
<gene>
    <name evidence="3" type="ORF">HannXRQ_Chr03g0084571</name>
    <name evidence="2" type="ORF">HanXRQr2_Chr03g0096751</name>
</gene>
<evidence type="ECO:0000256" key="1">
    <source>
        <dbReference type="SAM" id="MobiDB-lite"/>
    </source>
</evidence>
<dbReference type="EMBL" id="CM007892">
    <property type="protein sequence ID" value="OTG32250.1"/>
    <property type="molecule type" value="Genomic_DNA"/>
</dbReference>